<dbReference type="STRING" id="554055.A0A2P6V0Y1"/>
<dbReference type="Gene3D" id="3.30.950.10">
    <property type="entry name" value="Methyltransferase, Cobalt-precorrin-4 Transmethylase, Domain 2"/>
    <property type="match status" value="1"/>
</dbReference>
<dbReference type="InterPro" id="IPR004551">
    <property type="entry name" value="Dphthn_synthase"/>
</dbReference>
<organism evidence="11 12">
    <name type="scientific">Micractinium conductrix</name>
    <dbReference type="NCBI Taxonomy" id="554055"/>
    <lineage>
        <taxon>Eukaryota</taxon>
        <taxon>Viridiplantae</taxon>
        <taxon>Chlorophyta</taxon>
        <taxon>core chlorophytes</taxon>
        <taxon>Trebouxiophyceae</taxon>
        <taxon>Chlorellales</taxon>
        <taxon>Chlorellaceae</taxon>
        <taxon>Chlorella clade</taxon>
        <taxon>Micractinium</taxon>
    </lineage>
</organism>
<gene>
    <name evidence="11" type="ORF">C2E20_8622</name>
</gene>
<dbReference type="Gene3D" id="3.40.1010.10">
    <property type="entry name" value="Cobalt-precorrin-4 Transmethylase, Domain 1"/>
    <property type="match status" value="1"/>
</dbReference>
<evidence type="ECO:0000313" key="11">
    <source>
        <dbReference type="EMBL" id="PSC67757.1"/>
    </source>
</evidence>
<dbReference type="Pfam" id="PF00590">
    <property type="entry name" value="TP_methylase"/>
    <property type="match status" value="1"/>
</dbReference>
<comment type="caution">
    <text evidence="11">The sequence shown here is derived from an EMBL/GenBank/DDBJ whole genome shotgun (WGS) entry which is preliminary data.</text>
</comment>
<protein>
    <recommendedName>
        <fullName evidence="4">diphthine methyl ester synthase</fullName>
        <ecNumber evidence="4">2.1.1.314</ecNumber>
    </recommendedName>
</protein>
<dbReference type="SUPFAM" id="SSF47616">
    <property type="entry name" value="GST C-terminal domain-like"/>
    <property type="match status" value="1"/>
</dbReference>
<sequence>MVFYIVGLGLADERDITVKGLDAVRGSQRVYLEAYTSLLLVPKEKLEEFYGKEVIVADREMVEMEADKILEGAGEADVSFLVVGDPFGATTHTDLELRARSAGIPVKVIHNASIMNAIGACGLQLYRFGEAISIVFFTDTWRPDSFYDRIAANRRAGLHTLCLLDIKVKEPSLECLARGKKVYEPPRFMSVNTAVEQLLEVEAKRGGGAYGPDTLAVGVARLGSDSQRIVAGTLAQLADVDFGAPLHSLVIAGDTHPIEDEYLAQFWAGSGGAGGSSDGAAAGGSSGGVVERAGGGGGGGGAAAATLPVLITMGLSHFVEKARWGLQRLGVPYVEEVHAPGFHGFAVRAAGGRRSVPCLRLPTPPTDADAGTLPGPRCLDGSTSILRWADEQAAAAASVEGRAPSPPLFPPGAEGAEVERLCTEFDRRLGPAVRRWAYSHLLYTPSIATAMTASPAPGVNVPTLEWLALRCGGWLLLRSLMQSGLHITPEGGAAGLQTIHHVFDDVADLLADGRRYLTGDRFTAADLTFAALAAPAVGQPYGTAPGLGPDMPPTMRAQVEALRGHPAGQFALRLWAAERDVVLRGPDGPVAGAAARY</sequence>
<dbReference type="FunFam" id="3.40.1010.10:FF:000004">
    <property type="entry name" value="Putative diphthine synthase"/>
    <property type="match status" value="1"/>
</dbReference>
<proteinExistence type="inferred from homology"/>
<comment type="similarity">
    <text evidence="3">Belongs to the diphthine synthase family.</text>
</comment>
<name>A0A2P6V0Y1_9CHLO</name>
<accession>A0A2P6V0Y1</accession>
<dbReference type="InterPro" id="IPR004045">
    <property type="entry name" value="Glutathione_S-Trfase_N"/>
</dbReference>
<evidence type="ECO:0000256" key="1">
    <source>
        <dbReference type="ARBA" id="ARBA00004006"/>
    </source>
</evidence>
<evidence type="ECO:0000256" key="2">
    <source>
        <dbReference type="ARBA" id="ARBA00005156"/>
    </source>
</evidence>
<dbReference type="HAMAP" id="MF_01084">
    <property type="entry name" value="Diphthine_synth"/>
    <property type="match status" value="1"/>
</dbReference>
<keyword evidence="5" id="KW-0489">Methyltransferase</keyword>
<dbReference type="FunFam" id="3.30.950.10:FF:000004">
    <property type="entry name" value="Diphthine synthase putative"/>
    <property type="match status" value="1"/>
</dbReference>
<dbReference type="UniPathway" id="UPA00559"/>
<reference evidence="11 12" key="1">
    <citation type="journal article" date="2018" name="Plant J.">
        <title>Genome sequences of Chlorella sorokiniana UTEX 1602 and Micractinium conductrix SAG 241.80: implications to maltose excretion by a green alga.</title>
        <authorList>
            <person name="Arriola M.B."/>
            <person name="Velmurugan N."/>
            <person name="Zhang Y."/>
            <person name="Plunkett M.H."/>
            <person name="Hondzo H."/>
            <person name="Barney B.M."/>
        </authorList>
    </citation>
    <scope>NUCLEOTIDE SEQUENCE [LARGE SCALE GENOMIC DNA]</scope>
    <source>
        <strain evidence="11 12">SAG 241.80</strain>
    </source>
</reference>
<evidence type="ECO:0000256" key="8">
    <source>
        <dbReference type="ARBA" id="ARBA00048752"/>
    </source>
</evidence>
<evidence type="ECO:0000313" key="12">
    <source>
        <dbReference type="Proteomes" id="UP000239649"/>
    </source>
</evidence>
<evidence type="ECO:0000256" key="5">
    <source>
        <dbReference type="ARBA" id="ARBA00022603"/>
    </source>
</evidence>
<dbReference type="EMBL" id="LHPF02000049">
    <property type="protein sequence ID" value="PSC67757.1"/>
    <property type="molecule type" value="Genomic_DNA"/>
</dbReference>
<dbReference type="EC" id="2.1.1.314" evidence="4"/>
<dbReference type="NCBIfam" id="TIGR00522">
    <property type="entry name" value="dph5"/>
    <property type="match status" value="1"/>
</dbReference>
<dbReference type="InterPro" id="IPR014776">
    <property type="entry name" value="4pyrrole_Mease_sub2"/>
</dbReference>
<dbReference type="GO" id="GO:0032259">
    <property type="term" value="P:methylation"/>
    <property type="evidence" value="ECO:0007669"/>
    <property type="project" value="UniProtKB-KW"/>
</dbReference>
<dbReference type="InterPro" id="IPR036282">
    <property type="entry name" value="Glutathione-S-Trfase_C_sf"/>
</dbReference>
<comment type="function">
    <text evidence="1">S-adenosyl-L-methionine-dependent methyltransferase that catalyzes four methylations of the modified target histidine residue in translation elongation factor 2 (EF-2), to form an intermediate called diphthine methyl ester. The four successive methylation reactions represent the second step of diphthamide biosynthesis.</text>
</comment>
<dbReference type="AlphaFoldDB" id="A0A2P6V0Y1"/>
<dbReference type="Pfam" id="PF13417">
    <property type="entry name" value="GST_N_3"/>
    <property type="match status" value="1"/>
</dbReference>
<keyword evidence="12" id="KW-1185">Reference proteome</keyword>
<dbReference type="InterPro" id="IPR035996">
    <property type="entry name" value="4pyrrol_Methylase_sf"/>
</dbReference>
<dbReference type="GO" id="GO:0017183">
    <property type="term" value="P:protein histidyl modification to diphthamide"/>
    <property type="evidence" value="ECO:0007669"/>
    <property type="project" value="UniProtKB-UniPathway"/>
</dbReference>
<evidence type="ECO:0000256" key="7">
    <source>
        <dbReference type="ARBA" id="ARBA00022691"/>
    </source>
</evidence>
<dbReference type="OrthoDB" id="2516at2759"/>
<dbReference type="Proteomes" id="UP000239649">
    <property type="component" value="Unassembled WGS sequence"/>
</dbReference>
<evidence type="ECO:0000259" key="9">
    <source>
        <dbReference type="Pfam" id="PF00590"/>
    </source>
</evidence>
<dbReference type="InterPro" id="IPR000878">
    <property type="entry name" value="4pyrrol_Mease"/>
</dbReference>
<keyword evidence="6" id="KW-0808">Transferase</keyword>
<evidence type="ECO:0000256" key="6">
    <source>
        <dbReference type="ARBA" id="ARBA00022679"/>
    </source>
</evidence>
<keyword evidence="7" id="KW-0949">S-adenosyl-L-methionine</keyword>
<comment type="catalytic activity">
    <reaction evidence="8">
        <text>2-[(3S)-amino-3-carboxypropyl]-L-histidyl-[translation elongation factor 2] + 4 S-adenosyl-L-methionine = diphthine methyl ester-[translation elongation factor 2] + 4 S-adenosyl-L-homocysteine + 3 H(+)</text>
        <dbReference type="Rhea" id="RHEA:42652"/>
        <dbReference type="Rhea" id="RHEA-COMP:9749"/>
        <dbReference type="Rhea" id="RHEA-COMP:10173"/>
        <dbReference type="ChEBI" id="CHEBI:15378"/>
        <dbReference type="ChEBI" id="CHEBI:57856"/>
        <dbReference type="ChEBI" id="CHEBI:59789"/>
        <dbReference type="ChEBI" id="CHEBI:73995"/>
        <dbReference type="ChEBI" id="CHEBI:79005"/>
        <dbReference type="EC" id="2.1.1.314"/>
    </reaction>
</comment>
<evidence type="ECO:0000259" key="10">
    <source>
        <dbReference type="Pfam" id="PF13417"/>
    </source>
</evidence>
<evidence type="ECO:0000256" key="3">
    <source>
        <dbReference type="ARBA" id="ARBA00006729"/>
    </source>
</evidence>
<dbReference type="CDD" id="cd11647">
    <property type="entry name" value="DHP5_DphB"/>
    <property type="match status" value="1"/>
</dbReference>
<dbReference type="InterPro" id="IPR014777">
    <property type="entry name" value="4pyrrole_Mease_sub1"/>
</dbReference>
<dbReference type="PANTHER" id="PTHR10882">
    <property type="entry name" value="DIPHTHINE SYNTHASE"/>
    <property type="match status" value="1"/>
</dbReference>
<evidence type="ECO:0000256" key="4">
    <source>
        <dbReference type="ARBA" id="ARBA00011927"/>
    </source>
</evidence>
<comment type="pathway">
    <text evidence="2">Protein modification; peptidyl-diphthamide biosynthesis.</text>
</comment>
<dbReference type="PANTHER" id="PTHR10882:SF0">
    <property type="entry name" value="DIPHTHINE METHYL ESTER SYNTHASE"/>
    <property type="match status" value="1"/>
</dbReference>
<feature type="domain" description="Tetrapyrrole methylase" evidence="9">
    <location>
        <begin position="3"/>
        <end position="238"/>
    </location>
</feature>
<feature type="domain" description="GST N-terminal" evidence="10">
    <location>
        <begin position="310"/>
        <end position="394"/>
    </location>
</feature>
<dbReference type="GO" id="GO:0141133">
    <property type="term" value="F:diphthine methyl ester synthase activity"/>
    <property type="evidence" value="ECO:0007669"/>
    <property type="project" value="UniProtKB-EC"/>
</dbReference>
<dbReference type="SUPFAM" id="SSF53790">
    <property type="entry name" value="Tetrapyrrole methylase"/>
    <property type="match status" value="1"/>
</dbReference>